<gene>
    <name evidence="3 5" type="primary">hfq</name>
    <name evidence="5" type="ORF">JZ786_12595</name>
</gene>
<evidence type="ECO:0000256" key="2">
    <source>
        <dbReference type="ARBA" id="ARBA00023016"/>
    </source>
</evidence>
<feature type="domain" description="Sm" evidence="4">
    <location>
        <begin position="10"/>
        <end position="70"/>
    </location>
</feature>
<dbReference type="GO" id="GO:0045974">
    <property type="term" value="P:regulation of translation, ncRNA-mediated"/>
    <property type="evidence" value="ECO:0007669"/>
    <property type="project" value="TreeGrafter"/>
</dbReference>
<dbReference type="InterPro" id="IPR047575">
    <property type="entry name" value="Sm"/>
</dbReference>
<dbReference type="PANTHER" id="PTHR34772">
    <property type="entry name" value="RNA-BINDING PROTEIN HFQ"/>
    <property type="match status" value="1"/>
</dbReference>
<dbReference type="AlphaFoldDB" id="A0A9X7VV22"/>
<keyword evidence="2 3" id="KW-0346">Stress response</keyword>
<sequence length="81" mass="9192">MTKQPVNIQDTFLNQIRKDKIPVIVYLVNGFQIRGNVKAFDNFTIVLDADGKQQLIYKHAISTFTPMRSVNLNFESSASDS</sequence>
<comment type="subunit">
    <text evidence="3">Homohexamer.</text>
</comment>
<dbReference type="NCBIfam" id="TIGR02383">
    <property type="entry name" value="Hfq"/>
    <property type="match status" value="1"/>
</dbReference>
<keyword evidence="1 3" id="KW-0694">RNA-binding</keyword>
<dbReference type="GO" id="GO:0006355">
    <property type="term" value="P:regulation of DNA-templated transcription"/>
    <property type="evidence" value="ECO:0007669"/>
    <property type="project" value="InterPro"/>
</dbReference>
<dbReference type="NCBIfam" id="NF001602">
    <property type="entry name" value="PRK00395.1"/>
    <property type="match status" value="1"/>
</dbReference>
<proteinExistence type="inferred from homology"/>
<dbReference type="RefSeq" id="WP_206654798.1">
    <property type="nucleotide sequence ID" value="NZ_CP071182.1"/>
</dbReference>
<dbReference type="CDD" id="cd01716">
    <property type="entry name" value="Hfq"/>
    <property type="match status" value="1"/>
</dbReference>
<dbReference type="SUPFAM" id="SSF50182">
    <property type="entry name" value="Sm-like ribonucleoproteins"/>
    <property type="match status" value="1"/>
</dbReference>
<dbReference type="Gene3D" id="2.30.30.100">
    <property type="match status" value="1"/>
</dbReference>
<dbReference type="PROSITE" id="PS52002">
    <property type="entry name" value="SM"/>
    <property type="match status" value="1"/>
</dbReference>
<accession>A0A9X7VV22</accession>
<evidence type="ECO:0000313" key="6">
    <source>
        <dbReference type="Proteomes" id="UP000663505"/>
    </source>
</evidence>
<evidence type="ECO:0000256" key="1">
    <source>
        <dbReference type="ARBA" id="ARBA00022884"/>
    </source>
</evidence>
<dbReference type="InterPro" id="IPR010920">
    <property type="entry name" value="LSM_dom_sf"/>
</dbReference>
<dbReference type="GO" id="GO:0043487">
    <property type="term" value="P:regulation of RNA stability"/>
    <property type="evidence" value="ECO:0007669"/>
    <property type="project" value="TreeGrafter"/>
</dbReference>
<dbReference type="HAMAP" id="MF_00436">
    <property type="entry name" value="Hfq"/>
    <property type="match status" value="1"/>
</dbReference>
<dbReference type="EMBL" id="CP071182">
    <property type="protein sequence ID" value="QSO45430.1"/>
    <property type="molecule type" value="Genomic_DNA"/>
</dbReference>
<protein>
    <recommendedName>
        <fullName evidence="3">RNA-binding protein Hfq</fullName>
    </recommendedName>
</protein>
<dbReference type="PANTHER" id="PTHR34772:SF1">
    <property type="entry name" value="RNA-BINDING PROTEIN HFQ"/>
    <property type="match status" value="1"/>
</dbReference>
<evidence type="ECO:0000256" key="3">
    <source>
        <dbReference type="HAMAP-Rule" id="MF_00436"/>
    </source>
</evidence>
<comment type="function">
    <text evidence="3">RNA chaperone that binds small regulatory RNA (sRNAs) and mRNAs to facilitate mRNA translational regulation in response to envelope stress, environmental stress and changes in metabolite concentrations. Also binds with high specificity to tRNAs.</text>
</comment>
<dbReference type="GO" id="GO:0005829">
    <property type="term" value="C:cytosol"/>
    <property type="evidence" value="ECO:0007669"/>
    <property type="project" value="TreeGrafter"/>
</dbReference>
<organism evidence="5 6">
    <name type="scientific">Alicyclobacillus mengziensis</name>
    <dbReference type="NCBI Taxonomy" id="2931921"/>
    <lineage>
        <taxon>Bacteria</taxon>
        <taxon>Bacillati</taxon>
        <taxon>Bacillota</taxon>
        <taxon>Bacilli</taxon>
        <taxon>Bacillales</taxon>
        <taxon>Alicyclobacillaceae</taxon>
        <taxon>Alicyclobacillus</taxon>
    </lineage>
</organism>
<name>A0A9X7VV22_9BACL</name>
<keyword evidence="6" id="KW-1185">Reference proteome</keyword>
<reference evidence="5 6" key="1">
    <citation type="submission" date="2021-02" db="EMBL/GenBank/DDBJ databases">
        <title>Alicyclobacillus curvatus sp. nov. and Alicyclobacillus mengziensis sp. nov., two acidophilic bacteria isolated from acid mine drainage.</title>
        <authorList>
            <person name="Huang Y."/>
        </authorList>
    </citation>
    <scope>NUCLEOTIDE SEQUENCE [LARGE SCALE GENOMIC DNA]</scope>
    <source>
        <strain evidence="5 6">S30H14</strain>
    </source>
</reference>
<evidence type="ECO:0000313" key="5">
    <source>
        <dbReference type="EMBL" id="QSO45430.1"/>
    </source>
</evidence>
<dbReference type="Pfam" id="PF17209">
    <property type="entry name" value="Hfq"/>
    <property type="match status" value="1"/>
</dbReference>
<comment type="similarity">
    <text evidence="3">Belongs to the Hfq family.</text>
</comment>
<dbReference type="FunFam" id="2.30.30.100:FF:000012">
    <property type="entry name" value="RNA-binding protein Hfq"/>
    <property type="match status" value="1"/>
</dbReference>
<dbReference type="KEGG" id="afx:JZ786_12595"/>
<dbReference type="Proteomes" id="UP000663505">
    <property type="component" value="Chromosome"/>
</dbReference>
<dbReference type="GO" id="GO:0003723">
    <property type="term" value="F:RNA binding"/>
    <property type="evidence" value="ECO:0007669"/>
    <property type="project" value="UniProtKB-UniRule"/>
</dbReference>
<evidence type="ECO:0000259" key="4">
    <source>
        <dbReference type="PROSITE" id="PS52002"/>
    </source>
</evidence>
<dbReference type="InterPro" id="IPR005001">
    <property type="entry name" value="Hfq"/>
</dbReference>